<comment type="caution">
    <text evidence="1">The sequence shown here is derived from an EMBL/GenBank/DDBJ whole genome shotgun (WGS) entry which is preliminary data.</text>
</comment>
<dbReference type="EMBL" id="PZQS01000001">
    <property type="protein sequence ID" value="PVD39122.1"/>
    <property type="molecule type" value="Genomic_DNA"/>
</dbReference>
<keyword evidence="2" id="KW-1185">Reference proteome</keyword>
<name>A0A2T7Q0C2_POMCA</name>
<sequence>MLLNSDIILPSDPLASDKMGAHKTLACQASRRHQRLLRGGCERHLTRDKSKGLPGAAISNPVLPLGPLCFAEVLSGPGVSLRVSGPVREAKGGQNRVRTDVRMFRSDVKLIPARHLQWQHLRRIARIVFPLAEDVTAVLRGPSPHTSLLFFKDSSRH</sequence>
<evidence type="ECO:0000313" key="2">
    <source>
        <dbReference type="Proteomes" id="UP000245119"/>
    </source>
</evidence>
<dbReference type="AlphaFoldDB" id="A0A2T7Q0C2"/>
<reference evidence="1 2" key="1">
    <citation type="submission" date="2018-04" db="EMBL/GenBank/DDBJ databases">
        <title>The genome of golden apple snail Pomacea canaliculata provides insight into stress tolerance and invasive adaptation.</title>
        <authorList>
            <person name="Liu C."/>
            <person name="Liu B."/>
            <person name="Ren Y."/>
            <person name="Zhang Y."/>
            <person name="Wang H."/>
            <person name="Li S."/>
            <person name="Jiang F."/>
            <person name="Yin L."/>
            <person name="Zhang G."/>
            <person name="Qian W."/>
            <person name="Fan W."/>
        </authorList>
    </citation>
    <scope>NUCLEOTIDE SEQUENCE [LARGE SCALE GENOMIC DNA]</scope>
    <source>
        <strain evidence="1">SZHN2017</strain>
        <tissue evidence="1">Muscle</tissue>
    </source>
</reference>
<organism evidence="1 2">
    <name type="scientific">Pomacea canaliculata</name>
    <name type="common">Golden apple snail</name>
    <dbReference type="NCBI Taxonomy" id="400727"/>
    <lineage>
        <taxon>Eukaryota</taxon>
        <taxon>Metazoa</taxon>
        <taxon>Spiralia</taxon>
        <taxon>Lophotrochozoa</taxon>
        <taxon>Mollusca</taxon>
        <taxon>Gastropoda</taxon>
        <taxon>Caenogastropoda</taxon>
        <taxon>Architaenioglossa</taxon>
        <taxon>Ampullarioidea</taxon>
        <taxon>Ampullariidae</taxon>
        <taxon>Pomacea</taxon>
    </lineage>
</organism>
<evidence type="ECO:0000313" key="1">
    <source>
        <dbReference type="EMBL" id="PVD39122.1"/>
    </source>
</evidence>
<gene>
    <name evidence="1" type="ORF">C0Q70_01750</name>
</gene>
<accession>A0A2T7Q0C2</accession>
<protein>
    <submittedName>
        <fullName evidence="1">Uncharacterized protein</fullName>
    </submittedName>
</protein>
<proteinExistence type="predicted"/>
<dbReference type="Proteomes" id="UP000245119">
    <property type="component" value="Linkage Group LG1"/>
</dbReference>